<feature type="transmembrane region" description="Helical" evidence="1">
    <location>
        <begin position="65"/>
        <end position="87"/>
    </location>
</feature>
<feature type="transmembrane region" description="Helical" evidence="1">
    <location>
        <begin position="6"/>
        <end position="25"/>
    </location>
</feature>
<reference evidence="2 3" key="1">
    <citation type="submission" date="2018-11" db="EMBL/GenBank/DDBJ databases">
        <title>Clostridium sp. nov., a member of the family Erysipelotrichaceae isolated from pig faeces.</title>
        <authorList>
            <person name="Chang Y.-H."/>
        </authorList>
    </citation>
    <scope>NUCLEOTIDE SEQUENCE [LARGE SCALE GENOMIC DNA]</scope>
    <source>
        <strain evidence="2 3">YH-panp20</strain>
    </source>
</reference>
<organism evidence="2 3">
    <name type="scientific">Absicoccus porci</name>
    <dbReference type="NCBI Taxonomy" id="2486576"/>
    <lineage>
        <taxon>Bacteria</taxon>
        <taxon>Bacillati</taxon>
        <taxon>Bacillota</taxon>
        <taxon>Erysipelotrichia</taxon>
        <taxon>Erysipelotrichales</taxon>
        <taxon>Erysipelotrichaceae</taxon>
        <taxon>Absicoccus</taxon>
    </lineage>
</organism>
<evidence type="ECO:0000313" key="3">
    <source>
        <dbReference type="Proteomes" id="UP000276568"/>
    </source>
</evidence>
<feature type="transmembrane region" description="Helical" evidence="1">
    <location>
        <begin position="37"/>
        <end position="53"/>
    </location>
</feature>
<gene>
    <name evidence="2" type="ORF">EDX97_04040</name>
</gene>
<keyword evidence="1" id="KW-0472">Membrane</keyword>
<sequence length="95" mass="10535">MRIYIFVVILYALAAVVYGMSLKAIQLTDEGQKNVKTDIALMVVVALGLAYAGHTYVQSATSNHFILLILLSVAYIACIGYHSYLMVQYAQKKED</sequence>
<comment type="caution">
    <text evidence="2">The sequence shown here is derived from an EMBL/GenBank/DDBJ whole genome shotgun (WGS) entry which is preliminary data.</text>
</comment>
<evidence type="ECO:0000313" key="2">
    <source>
        <dbReference type="EMBL" id="RNM31731.1"/>
    </source>
</evidence>
<dbReference type="AlphaFoldDB" id="A0A3N0I3Y5"/>
<proteinExistence type="predicted"/>
<accession>A0A3N0I3Y5</accession>
<keyword evidence="1" id="KW-1133">Transmembrane helix</keyword>
<dbReference type="Proteomes" id="UP000276568">
    <property type="component" value="Unassembled WGS sequence"/>
</dbReference>
<dbReference type="RefSeq" id="WP_128519891.1">
    <property type="nucleotide sequence ID" value="NZ_CAUWBR010000017.1"/>
</dbReference>
<protein>
    <submittedName>
        <fullName evidence="2">Uncharacterized protein</fullName>
    </submittedName>
</protein>
<dbReference type="EMBL" id="RJQC01000001">
    <property type="protein sequence ID" value="RNM31731.1"/>
    <property type="molecule type" value="Genomic_DNA"/>
</dbReference>
<keyword evidence="1" id="KW-0812">Transmembrane</keyword>
<name>A0A3N0I3Y5_9FIRM</name>
<keyword evidence="3" id="KW-1185">Reference proteome</keyword>
<evidence type="ECO:0000256" key="1">
    <source>
        <dbReference type="SAM" id="Phobius"/>
    </source>
</evidence>